<evidence type="ECO:0000313" key="1">
    <source>
        <dbReference type="EMBL" id="PRX67245.1"/>
    </source>
</evidence>
<dbReference type="Proteomes" id="UP000238312">
    <property type="component" value="Unassembled WGS sequence"/>
</dbReference>
<comment type="caution">
    <text evidence="1">The sequence shown here is derived from an EMBL/GenBank/DDBJ whole genome shotgun (WGS) entry which is preliminary data.</text>
</comment>
<gene>
    <name evidence="1" type="ORF">B0I32_1041</name>
</gene>
<dbReference type="AlphaFoldDB" id="A0A2T0N4G6"/>
<reference evidence="1 2" key="1">
    <citation type="submission" date="2018-03" db="EMBL/GenBank/DDBJ databases">
        <title>Genomic Encyclopedia of Type Strains, Phase III (KMG-III): the genomes of soil and plant-associated and newly described type strains.</title>
        <authorList>
            <person name="Whitman W."/>
        </authorList>
    </citation>
    <scope>NUCLEOTIDE SEQUENCE [LARGE SCALE GENOMIC DNA]</scope>
    <source>
        <strain evidence="1 2">CGMCC 4.7104</strain>
    </source>
</reference>
<evidence type="ECO:0000313" key="2">
    <source>
        <dbReference type="Proteomes" id="UP000238312"/>
    </source>
</evidence>
<keyword evidence="2" id="KW-1185">Reference proteome</keyword>
<sequence length="28" mass="2878">MLGRVELVAVDLSLFGDQMNGGTGARNG</sequence>
<protein>
    <submittedName>
        <fullName evidence="1">Uncharacterized protein</fullName>
    </submittedName>
</protein>
<feature type="non-terminal residue" evidence="1">
    <location>
        <position position="28"/>
    </location>
</feature>
<organism evidence="1 2">
    <name type="scientific">Nonomuraea fuscirosea</name>
    <dbReference type="NCBI Taxonomy" id="1291556"/>
    <lineage>
        <taxon>Bacteria</taxon>
        <taxon>Bacillati</taxon>
        <taxon>Actinomycetota</taxon>
        <taxon>Actinomycetes</taxon>
        <taxon>Streptosporangiales</taxon>
        <taxon>Streptosporangiaceae</taxon>
        <taxon>Nonomuraea</taxon>
    </lineage>
</organism>
<dbReference type="EMBL" id="PVNG01000004">
    <property type="protein sequence ID" value="PRX67245.1"/>
    <property type="molecule type" value="Genomic_DNA"/>
</dbReference>
<accession>A0A2T0N4G6</accession>
<proteinExistence type="predicted"/>
<name>A0A2T0N4G6_9ACTN</name>